<dbReference type="EC" id="1.11.1.24" evidence="3"/>
<evidence type="ECO:0000313" key="14">
    <source>
        <dbReference type="EMBL" id="MCY1077233.1"/>
    </source>
</evidence>
<reference evidence="14 15" key="1">
    <citation type="submission" date="2022-11" db="EMBL/GenBank/DDBJ databases">
        <title>Minimal conservation of predation-associated metabolite biosynthetic gene clusters underscores biosynthetic potential of Myxococcota including descriptions for ten novel species: Archangium lansinium sp. nov., Myxococcus landrumus sp. nov., Nannocystis bai.</title>
        <authorList>
            <person name="Ahearne A."/>
            <person name="Stevens C."/>
            <person name="Phillips K."/>
        </authorList>
    </citation>
    <scope>NUCLEOTIDE SEQUENCE [LARGE SCALE GENOMIC DNA]</scope>
    <source>
        <strain evidence="14 15">MIWBW</strain>
    </source>
</reference>
<comment type="function">
    <text evidence="1">Thiol-specific peroxidase that catalyzes the reduction of hydrogen peroxide and organic hydroperoxides to water and alcohols, respectively. Plays a role in cell protection against oxidative stress by detoxifying peroxides and as sensor of hydrogen peroxide-mediated signaling events.</text>
</comment>
<accession>A0ABT4A6E5</accession>
<evidence type="ECO:0000256" key="1">
    <source>
        <dbReference type="ARBA" id="ARBA00003330"/>
    </source>
</evidence>
<evidence type="ECO:0000259" key="13">
    <source>
        <dbReference type="PROSITE" id="PS51352"/>
    </source>
</evidence>
<dbReference type="SUPFAM" id="SSF52833">
    <property type="entry name" value="Thioredoxin-like"/>
    <property type="match status" value="1"/>
</dbReference>
<feature type="domain" description="Thioredoxin" evidence="13">
    <location>
        <begin position="3"/>
        <end position="152"/>
    </location>
</feature>
<evidence type="ECO:0000256" key="8">
    <source>
        <dbReference type="ARBA" id="ARBA00023284"/>
    </source>
</evidence>
<comment type="subunit">
    <text evidence="2">Monomer.</text>
</comment>
<evidence type="ECO:0000256" key="9">
    <source>
        <dbReference type="ARBA" id="ARBA00032824"/>
    </source>
</evidence>
<evidence type="ECO:0000256" key="5">
    <source>
        <dbReference type="ARBA" id="ARBA00022862"/>
    </source>
</evidence>
<dbReference type="PROSITE" id="PS51352">
    <property type="entry name" value="THIOREDOXIN_2"/>
    <property type="match status" value="1"/>
</dbReference>
<dbReference type="PANTHER" id="PTHR42801">
    <property type="entry name" value="THIOREDOXIN-DEPENDENT PEROXIDE REDUCTASE"/>
    <property type="match status" value="1"/>
</dbReference>
<name>A0ABT4A6E5_9BACT</name>
<dbReference type="Gene3D" id="3.40.30.10">
    <property type="entry name" value="Glutaredoxin"/>
    <property type="match status" value="1"/>
</dbReference>
<dbReference type="Proteomes" id="UP001207654">
    <property type="component" value="Unassembled WGS sequence"/>
</dbReference>
<dbReference type="PANTHER" id="PTHR42801:SF4">
    <property type="entry name" value="AHPC_TSA FAMILY PROTEIN"/>
    <property type="match status" value="1"/>
</dbReference>
<comment type="catalytic activity">
    <reaction evidence="12">
        <text>a hydroperoxide + [thioredoxin]-dithiol = an alcohol + [thioredoxin]-disulfide + H2O</text>
        <dbReference type="Rhea" id="RHEA:62620"/>
        <dbReference type="Rhea" id="RHEA-COMP:10698"/>
        <dbReference type="Rhea" id="RHEA-COMP:10700"/>
        <dbReference type="ChEBI" id="CHEBI:15377"/>
        <dbReference type="ChEBI" id="CHEBI:29950"/>
        <dbReference type="ChEBI" id="CHEBI:30879"/>
        <dbReference type="ChEBI" id="CHEBI:35924"/>
        <dbReference type="ChEBI" id="CHEBI:50058"/>
        <dbReference type="EC" id="1.11.1.24"/>
    </reaction>
</comment>
<keyword evidence="7" id="KW-1015">Disulfide bond</keyword>
<organism evidence="14 15">
    <name type="scientific">Archangium lansingense</name>
    <dbReference type="NCBI Taxonomy" id="2995310"/>
    <lineage>
        <taxon>Bacteria</taxon>
        <taxon>Pseudomonadati</taxon>
        <taxon>Myxococcota</taxon>
        <taxon>Myxococcia</taxon>
        <taxon>Myxococcales</taxon>
        <taxon>Cystobacterineae</taxon>
        <taxon>Archangiaceae</taxon>
        <taxon>Archangium</taxon>
    </lineage>
</organism>
<gene>
    <name evidence="14" type="ORF">OV287_22440</name>
</gene>
<dbReference type="PIRSF" id="PIRSF000239">
    <property type="entry name" value="AHPC"/>
    <property type="match status" value="1"/>
</dbReference>
<evidence type="ECO:0000256" key="6">
    <source>
        <dbReference type="ARBA" id="ARBA00023002"/>
    </source>
</evidence>
<keyword evidence="4" id="KW-0575">Peroxidase</keyword>
<dbReference type="EMBL" id="JAPNKA010000001">
    <property type="protein sequence ID" value="MCY1077233.1"/>
    <property type="molecule type" value="Genomic_DNA"/>
</dbReference>
<evidence type="ECO:0000313" key="15">
    <source>
        <dbReference type="Proteomes" id="UP001207654"/>
    </source>
</evidence>
<dbReference type="InterPro" id="IPR050924">
    <property type="entry name" value="Peroxiredoxin_BCP/PrxQ"/>
</dbReference>
<evidence type="ECO:0000256" key="10">
    <source>
        <dbReference type="ARBA" id="ARBA00038489"/>
    </source>
</evidence>
<keyword evidence="15" id="KW-1185">Reference proteome</keyword>
<dbReference type="InterPro" id="IPR036249">
    <property type="entry name" value="Thioredoxin-like_sf"/>
</dbReference>
<dbReference type="InterPro" id="IPR013766">
    <property type="entry name" value="Thioredoxin_domain"/>
</dbReference>
<dbReference type="Pfam" id="PF00578">
    <property type="entry name" value="AhpC-TSA"/>
    <property type="match status" value="1"/>
</dbReference>
<comment type="similarity">
    <text evidence="10">Belongs to the peroxiredoxin family. BCP/PrxQ subfamily.</text>
</comment>
<keyword evidence="5" id="KW-0049">Antioxidant</keyword>
<dbReference type="InterPro" id="IPR000866">
    <property type="entry name" value="AhpC/TSA"/>
</dbReference>
<keyword evidence="8" id="KW-0676">Redox-active center</keyword>
<evidence type="ECO:0000256" key="4">
    <source>
        <dbReference type="ARBA" id="ARBA00022559"/>
    </source>
</evidence>
<evidence type="ECO:0000256" key="3">
    <source>
        <dbReference type="ARBA" id="ARBA00013017"/>
    </source>
</evidence>
<dbReference type="CDD" id="cd03017">
    <property type="entry name" value="PRX_BCP"/>
    <property type="match status" value="1"/>
</dbReference>
<evidence type="ECO:0000256" key="12">
    <source>
        <dbReference type="ARBA" id="ARBA00049091"/>
    </source>
</evidence>
<evidence type="ECO:0000256" key="2">
    <source>
        <dbReference type="ARBA" id="ARBA00011245"/>
    </source>
</evidence>
<dbReference type="InterPro" id="IPR024706">
    <property type="entry name" value="Peroxiredoxin_AhpC-typ"/>
</dbReference>
<dbReference type="RefSeq" id="WP_267536079.1">
    <property type="nucleotide sequence ID" value="NZ_JAPNKA010000001.1"/>
</dbReference>
<proteinExistence type="inferred from homology"/>
<protein>
    <recommendedName>
        <fullName evidence="3">thioredoxin-dependent peroxiredoxin</fullName>
        <ecNumber evidence="3">1.11.1.24</ecNumber>
    </recommendedName>
    <alternativeName>
        <fullName evidence="9">Thioredoxin peroxidase</fullName>
    </alternativeName>
    <alternativeName>
        <fullName evidence="11">Thioredoxin-dependent peroxiredoxin Bcp</fullName>
    </alternativeName>
</protein>
<comment type="caution">
    <text evidence="14">The sequence shown here is derived from an EMBL/GenBank/DDBJ whole genome shotgun (WGS) entry which is preliminary data.</text>
</comment>
<sequence length="156" mass="16810">MTIKTGDKAPDFSLPKQDGTPVNLKELLQKATVVLYFYPKDDTPGCTKEACSFRDSYEAFKEAGAEVVGISSQSAASHEAFAAKHRLPFTLLADEGGNVRRQYGVPSTLGLLPGRVTYVIDRSGVVRHVFNSQINATRHVTEALGIVKQLQGASAA</sequence>
<evidence type="ECO:0000256" key="7">
    <source>
        <dbReference type="ARBA" id="ARBA00023157"/>
    </source>
</evidence>
<keyword evidence="6" id="KW-0560">Oxidoreductase</keyword>
<evidence type="ECO:0000256" key="11">
    <source>
        <dbReference type="ARBA" id="ARBA00042639"/>
    </source>
</evidence>